<dbReference type="Proteomes" id="UP001253287">
    <property type="component" value="Unassembled WGS sequence"/>
</dbReference>
<feature type="non-terminal residue" evidence="8">
    <location>
        <position position="1"/>
    </location>
</feature>
<dbReference type="InterPro" id="IPR019931">
    <property type="entry name" value="LPXTG_anchor"/>
</dbReference>
<evidence type="ECO:0000256" key="2">
    <source>
        <dbReference type="ARBA" id="ARBA00022525"/>
    </source>
</evidence>
<sequence>VQTIDGTTRQTLSDLDAKKGIKDLIGPDEKAITDFDNLVNKVTWYNSGTDKIEWNKIMIQPTDSKDPSAKVPYSEPQNPTGNLKTTNDSAWAKVTYADGSVDFVKIPLHIIGPTDAEKYIPKGQDVKANKGEDLTNKADEAISNKETLPSRTTYTWQTTPKTTTPGKKSAVIVVTYPDGSKDKVPTNVVVNAKPEIKSITTTVGGNPAATEGIANLNDGGTTPVDGYPTSATWTTKPNTSKPGATTGTATVTYPDGTTETVTIPVAVNGQGDVTVIDNGHVFSLHANNVVTHKTSDKNIIGGPVIENFKLSYYQGGQNYSKPYIYTLNADKTAYVLTQTGDNPAGVTVNAPQSINASDIKISWTEAGTVLFNNALGAIKGNGQPTSLVSENNGGTQTITYTNRVNNQFGYPKYSAVVDSSSVNWPIYGNGPVSTYPFPSVYIYGAEANGTIPSVNSDVTDLRAALGDASKLVNTSDLTADHNSEISSVNWQTLPSLDKANAQAPATVRINFPDKSYLDVPVAVNVIKVDQGVDDKTNHDIYRDITRTINVEGESTPVVQHVIYSRAKITDLSKPAGQQVTYTTWASAKNSESQAVTKFSQYEVTKPGYTATATGATIETVDGKQYVPASAPITPDSSNETVNVTYTANEHTLVINYVDGNGTVEGTYNVPGKTDETVNVDVPGHVPTNWKLVPNQQTISSYKFGSDDPRPVDYNVKHGTKNITPTDPSVNPTDPKYKDMFTSVSRDIYQTKPGETRTKIDTQYVDFGRNGVEDLVTGVVTGTGDWKVGKIENNKFVEGGKAEFASASVEQIKGYDSYVDGTKATEVSAAAVTEKDGVPQNGAAVNVTYTQTLQPTDPTINPNKPGDNSDMFASPTRTINVENPVTGETETTHQTVWFGRTKTVSTDPNVKPTYGKWQLGKVENDKFVADPTGKAEWPEFTAPTFSGYTPSQSTVAKKTVSAETPAETVTITYTNDNNGGGDITGPTEGQVTIIYRDANGNEVGRTTISGTEGSTIDPSSAIKNGVPAGYKIKDGYNAPTSASVSSSITVPVVKTDNGGNTTPSDNNPTDKTPEKDDNSGKKVDHHKAKNNGQNIRTETKHNSGNNQATGLNSENHSYNSNVHGKRANSNNTAVQAEKNAKTLPQTGEKQDRVSIIGLALASIAGLLGFGVDRKRKHN</sequence>
<evidence type="ECO:0000256" key="6">
    <source>
        <dbReference type="SAM" id="Phobius"/>
    </source>
</evidence>
<dbReference type="NCBIfam" id="TIGR01167">
    <property type="entry name" value="LPXTG_anchor"/>
    <property type="match status" value="1"/>
</dbReference>
<keyword evidence="1" id="KW-0134">Cell wall</keyword>
<feature type="region of interest" description="Disordered" evidence="5">
    <location>
        <begin position="63"/>
        <end position="86"/>
    </location>
</feature>
<dbReference type="InterPro" id="IPR012706">
    <property type="entry name" value="Rib_alpha_Esp_rpt"/>
</dbReference>
<dbReference type="Pfam" id="PF00746">
    <property type="entry name" value="Gram_pos_anchor"/>
    <property type="match status" value="1"/>
</dbReference>
<feature type="transmembrane region" description="Helical" evidence="6">
    <location>
        <begin position="1152"/>
        <end position="1170"/>
    </location>
</feature>
<evidence type="ECO:0000256" key="1">
    <source>
        <dbReference type="ARBA" id="ARBA00022512"/>
    </source>
</evidence>
<feature type="compositionally biased region" description="Basic and acidic residues" evidence="5">
    <location>
        <begin position="1070"/>
        <end position="1081"/>
    </location>
</feature>
<feature type="compositionally biased region" description="Polar residues" evidence="5">
    <location>
        <begin position="1089"/>
        <end position="1125"/>
    </location>
</feature>
<feature type="domain" description="Gram-positive cocci surface proteins LPxTG" evidence="7">
    <location>
        <begin position="1142"/>
        <end position="1177"/>
    </location>
</feature>
<comment type="caution">
    <text evidence="8">The sequence shown here is derived from an EMBL/GenBank/DDBJ whole genome shotgun (WGS) entry which is preliminary data.</text>
</comment>
<evidence type="ECO:0000256" key="5">
    <source>
        <dbReference type="SAM" id="MobiDB-lite"/>
    </source>
</evidence>
<evidence type="ECO:0000256" key="4">
    <source>
        <dbReference type="ARBA" id="ARBA00023088"/>
    </source>
</evidence>
<keyword evidence="3" id="KW-0732">Signal</keyword>
<feature type="compositionally biased region" description="Polar residues" evidence="5">
    <location>
        <begin position="1056"/>
        <end position="1069"/>
    </location>
</feature>
<gene>
    <name evidence="8" type="ORF">RON39_11060</name>
</gene>
<evidence type="ECO:0000313" key="8">
    <source>
        <dbReference type="EMBL" id="MDT9610623.1"/>
    </source>
</evidence>
<keyword evidence="6" id="KW-0812">Transmembrane</keyword>
<accession>A0AAW8WR94</accession>
<evidence type="ECO:0000259" key="7">
    <source>
        <dbReference type="PROSITE" id="PS50847"/>
    </source>
</evidence>
<dbReference type="NCBIfam" id="TIGR02331">
    <property type="entry name" value="rib_alpha"/>
    <property type="match status" value="1"/>
</dbReference>
<feature type="region of interest" description="Disordered" evidence="5">
    <location>
        <begin position="1035"/>
        <end position="1125"/>
    </location>
</feature>
<name>A0AAW8WR94_9LACO</name>
<feature type="compositionally biased region" description="Polar residues" evidence="5">
    <location>
        <begin position="75"/>
        <end position="86"/>
    </location>
</feature>
<dbReference type="PROSITE" id="PS50847">
    <property type="entry name" value="GRAM_POS_ANCHORING"/>
    <property type="match status" value="1"/>
</dbReference>
<feature type="compositionally biased region" description="Polar residues" evidence="5">
    <location>
        <begin position="1037"/>
        <end position="1048"/>
    </location>
</feature>
<protein>
    <submittedName>
        <fullName evidence="8">Rib/alpha-like domain-containing protein</fullName>
    </submittedName>
</protein>
<dbReference type="Gene3D" id="2.60.40.4300">
    <property type="match status" value="3"/>
</dbReference>
<dbReference type="Pfam" id="PF08428">
    <property type="entry name" value="Rib"/>
    <property type="match status" value="3"/>
</dbReference>
<proteinExistence type="predicted"/>
<keyword evidence="6" id="KW-0472">Membrane</keyword>
<reference evidence="8" key="1">
    <citation type="submission" date="2023-08" db="EMBL/GenBank/DDBJ databases">
        <title>Lactobacillus from the Female Urinary Tract.</title>
        <authorList>
            <person name="Stegman N."/>
            <person name="Jackson B."/>
            <person name="Steiling M."/>
            <person name="Sedano C."/>
            <person name="Wolfe A."/>
            <person name="Putonti C."/>
        </authorList>
    </citation>
    <scope>NUCLEOTIDE SEQUENCE</scope>
    <source>
        <strain evidence="8">UMB5661</strain>
    </source>
</reference>
<dbReference type="EMBL" id="JAVTXN010000101">
    <property type="protein sequence ID" value="MDT9610623.1"/>
    <property type="molecule type" value="Genomic_DNA"/>
</dbReference>
<evidence type="ECO:0000256" key="3">
    <source>
        <dbReference type="ARBA" id="ARBA00022729"/>
    </source>
</evidence>
<dbReference type="RefSeq" id="WP_315689345.1">
    <property type="nucleotide sequence ID" value="NZ_JAVTXG010000097.1"/>
</dbReference>
<dbReference type="Pfam" id="PF17966">
    <property type="entry name" value="Muc_B2"/>
    <property type="match status" value="1"/>
</dbReference>
<keyword evidence="6" id="KW-1133">Transmembrane helix</keyword>
<dbReference type="AlphaFoldDB" id="A0AAW8WR94"/>
<evidence type="ECO:0000313" key="9">
    <source>
        <dbReference type="Proteomes" id="UP001253287"/>
    </source>
</evidence>
<keyword evidence="2" id="KW-0964">Secreted</keyword>
<dbReference type="InterPro" id="IPR041495">
    <property type="entry name" value="Mub_B2"/>
</dbReference>
<keyword evidence="4" id="KW-0572">Peptidoglycan-anchor</keyword>
<organism evidence="8 9">
    <name type="scientific">Lactobacillus crispatus</name>
    <dbReference type="NCBI Taxonomy" id="47770"/>
    <lineage>
        <taxon>Bacteria</taxon>
        <taxon>Bacillati</taxon>
        <taxon>Bacillota</taxon>
        <taxon>Bacilli</taxon>
        <taxon>Lactobacillales</taxon>
        <taxon>Lactobacillaceae</taxon>
        <taxon>Lactobacillus</taxon>
    </lineage>
</organism>
<dbReference type="InterPro" id="IPR059115">
    <property type="entry name" value="Rib"/>
</dbReference>